<protein>
    <recommendedName>
        <fullName evidence="4">Septum formation initiator</fullName>
    </recommendedName>
</protein>
<evidence type="ECO:0000256" key="1">
    <source>
        <dbReference type="SAM" id="MobiDB-lite"/>
    </source>
</evidence>
<accession>A0A7Y6MAZ8</accession>
<reference evidence="2 3" key="1">
    <citation type="submission" date="2020-06" db="EMBL/GenBank/DDBJ databases">
        <authorList>
            <person name="Chanama M."/>
        </authorList>
    </citation>
    <scope>NUCLEOTIDE SEQUENCE [LARGE SCALE GENOMIC DNA]</scope>
    <source>
        <strain evidence="2 3">TBRC6557</strain>
    </source>
</reference>
<feature type="compositionally biased region" description="Low complexity" evidence="1">
    <location>
        <begin position="68"/>
        <end position="89"/>
    </location>
</feature>
<dbReference type="RefSeq" id="WP_175599775.1">
    <property type="nucleotide sequence ID" value="NZ_JABWGO010000001.1"/>
</dbReference>
<comment type="caution">
    <text evidence="2">The sequence shown here is derived from an EMBL/GenBank/DDBJ whole genome shotgun (WGS) entry which is preliminary data.</text>
</comment>
<proteinExistence type="predicted"/>
<sequence length="162" mass="16162">MKRYVVAWAATAAAATGAAVAVLGLLGGSLTAGSGRVLDRDDVRAALASATARPHPTGTGIPAPSPDTPASSPATPEPSPGTSAPAAGGRLLQTAGGTVIASCEGDRVRLRSWSPAQGFSVDGVEPGPALRAKVEFEPEEGEEVEVTIVCSGGRPVSLPRQK</sequence>
<dbReference type="AlphaFoldDB" id="A0A7Y6MAZ8"/>
<feature type="region of interest" description="Disordered" evidence="1">
    <location>
        <begin position="49"/>
        <end position="91"/>
    </location>
</feature>
<organism evidence="2 3">
    <name type="scientific">Nonomuraea rhodomycinica</name>
    <dbReference type="NCBI Taxonomy" id="1712872"/>
    <lineage>
        <taxon>Bacteria</taxon>
        <taxon>Bacillati</taxon>
        <taxon>Actinomycetota</taxon>
        <taxon>Actinomycetes</taxon>
        <taxon>Streptosporangiales</taxon>
        <taxon>Streptosporangiaceae</taxon>
        <taxon>Nonomuraea</taxon>
    </lineage>
</organism>
<evidence type="ECO:0008006" key="4">
    <source>
        <dbReference type="Google" id="ProtNLM"/>
    </source>
</evidence>
<dbReference type="EMBL" id="JABWGO010000001">
    <property type="protein sequence ID" value="NUW40385.1"/>
    <property type="molecule type" value="Genomic_DNA"/>
</dbReference>
<gene>
    <name evidence="2" type="ORF">HT134_09585</name>
</gene>
<evidence type="ECO:0000313" key="2">
    <source>
        <dbReference type="EMBL" id="NUW40385.1"/>
    </source>
</evidence>
<dbReference type="Proteomes" id="UP000546126">
    <property type="component" value="Unassembled WGS sequence"/>
</dbReference>
<name>A0A7Y6MAZ8_9ACTN</name>
<evidence type="ECO:0000313" key="3">
    <source>
        <dbReference type="Proteomes" id="UP000546126"/>
    </source>
</evidence>
<keyword evidence="3" id="KW-1185">Reference proteome</keyword>